<organism evidence="3 4">
    <name type="scientific">Elysia chlorotica</name>
    <name type="common">Eastern emerald elysia</name>
    <name type="synonym">Sea slug</name>
    <dbReference type="NCBI Taxonomy" id="188477"/>
    <lineage>
        <taxon>Eukaryota</taxon>
        <taxon>Metazoa</taxon>
        <taxon>Spiralia</taxon>
        <taxon>Lophotrochozoa</taxon>
        <taxon>Mollusca</taxon>
        <taxon>Gastropoda</taxon>
        <taxon>Heterobranchia</taxon>
        <taxon>Euthyneura</taxon>
        <taxon>Panpulmonata</taxon>
        <taxon>Sacoglossa</taxon>
        <taxon>Placobranchoidea</taxon>
        <taxon>Plakobranchidae</taxon>
        <taxon>Elysia</taxon>
    </lineage>
</organism>
<feature type="chain" id="PRO_5018676887" description="Superoxide dismutase copper/zinc binding domain-containing protein" evidence="1">
    <location>
        <begin position="16"/>
        <end position="656"/>
    </location>
</feature>
<proteinExistence type="predicted"/>
<feature type="signal peptide" evidence="1">
    <location>
        <begin position="1"/>
        <end position="15"/>
    </location>
</feature>
<reference evidence="3 4" key="1">
    <citation type="submission" date="2019-01" db="EMBL/GenBank/DDBJ databases">
        <title>A draft genome assembly of the solar-powered sea slug Elysia chlorotica.</title>
        <authorList>
            <person name="Cai H."/>
            <person name="Li Q."/>
            <person name="Fang X."/>
            <person name="Li J."/>
            <person name="Curtis N.E."/>
            <person name="Altenburger A."/>
            <person name="Shibata T."/>
            <person name="Feng M."/>
            <person name="Maeda T."/>
            <person name="Schwartz J.A."/>
            <person name="Shigenobu S."/>
            <person name="Lundholm N."/>
            <person name="Nishiyama T."/>
            <person name="Yang H."/>
            <person name="Hasebe M."/>
            <person name="Li S."/>
            <person name="Pierce S.K."/>
            <person name="Wang J."/>
        </authorList>
    </citation>
    <scope>NUCLEOTIDE SEQUENCE [LARGE SCALE GENOMIC DNA]</scope>
    <source>
        <strain evidence="3">EC2010</strain>
        <tissue evidence="3">Whole organism of an adult</tissue>
    </source>
</reference>
<dbReference type="Proteomes" id="UP000271974">
    <property type="component" value="Unassembled WGS sequence"/>
</dbReference>
<evidence type="ECO:0000259" key="2">
    <source>
        <dbReference type="Pfam" id="PF00080"/>
    </source>
</evidence>
<feature type="domain" description="Superoxide dismutase copper/zinc binding" evidence="2">
    <location>
        <begin position="301"/>
        <end position="432"/>
    </location>
</feature>
<dbReference type="GO" id="GO:0046872">
    <property type="term" value="F:metal ion binding"/>
    <property type="evidence" value="ECO:0007669"/>
    <property type="project" value="InterPro"/>
</dbReference>
<accession>A0A3S1AGP7</accession>
<dbReference type="OrthoDB" id="159229at2759"/>
<comment type="caution">
    <text evidence="3">The sequence shown here is derived from an EMBL/GenBank/DDBJ whole genome shotgun (WGS) entry which is preliminary data.</text>
</comment>
<protein>
    <recommendedName>
        <fullName evidence="2">Superoxide dismutase copper/zinc binding domain-containing protein</fullName>
    </recommendedName>
</protein>
<evidence type="ECO:0000313" key="4">
    <source>
        <dbReference type="Proteomes" id="UP000271974"/>
    </source>
</evidence>
<keyword evidence="1" id="KW-0732">Signal</keyword>
<dbReference type="InterPro" id="IPR036423">
    <property type="entry name" value="SOD-like_Cu/Zn_dom_sf"/>
</dbReference>
<dbReference type="Pfam" id="PF00080">
    <property type="entry name" value="Sod_Cu"/>
    <property type="match status" value="1"/>
</dbReference>
<dbReference type="STRING" id="188477.A0A3S1AGP7"/>
<gene>
    <name evidence="3" type="ORF">EGW08_000675</name>
</gene>
<dbReference type="EMBL" id="RQTK01000009">
    <property type="protein sequence ID" value="RUS91560.1"/>
    <property type="molecule type" value="Genomic_DNA"/>
</dbReference>
<dbReference type="InterPro" id="IPR001424">
    <property type="entry name" value="SOD_Cu_Zn_dom"/>
</dbReference>
<dbReference type="PANTHER" id="PTHR20910:SF1">
    <property type="entry name" value="SUPEROXIDE DISMUTASE COPPER_ZINC BINDING DOMAIN-CONTAINING PROTEIN"/>
    <property type="match status" value="1"/>
</dbReference>
<dbReference type="PANTHER" id="PTHR20910">
    <property type="entry name" value="AGAP001623-PA"/>
    <property type="match status" value="1"/>
</dbReference>
<name>A0A3S1AGP7_ELYCH</name>
<keyword evidence="4" id="KW-1185">Reference proteome</keyword>
<dbReference type="Gene3D" id="2.60.40.200">
    <property type="entry name" value="Superoxide dismutase, copper/zinc binding domain"/>
    <property type="match status" value="3"/>
</dbReference>
<evidence type="ECO:0000256" key="1">
    <source>
        <dbReference type="SAM" id="SignalP"/>
    </source>
</evidence>
<dbReference type="InterPro" id="IPR053257">
    <property type="entry name" value="Cu-only_SOD"/>
</dbReference>
<dbReference type="SUPFAM" id="SSF49329">
    <property type="entry name" value="Cu,Zn superoxide dismutase-like"/>
    <property type="match status" value="2"/>
</dbReference>
<sequence length="656" mass="71577">MNWIYILTFVTAALAQWSQGQPMKAQFHMNGVTGQADLTESGGTLTIRLNIDNNLGMTTVEIHPIWVNYDGMDKCSPKMLGNAMSGLSKDATIQAGVPVDVTFSNMPPADFADGYSLVLRDPQSQSEICCATIQQSVDYVTAMVRFRGTVLGDVYLRQANVAGSSTRIVYDLATQTDAQAANWRITDSYTTCEEFMKNIFHAIYDTRTSESDGCSSVDARQKECAIGDLTGKLDLIGFAPNVGSSMRKAVTDYNLPLFGDNNVDNLLMLILPIGKEIMPACGKINVYAERSAKAVFSNDGVTGTIKFSQKSPLDPTVTSVNLQGLQSFAGGYHVHMWPVPERQASSQTSMCSPGHVSGHFNPFIDQVGTPGSDSYPDAGTSTYDMFEVGDLSGKYGLLNGEMSKSGTYTDYNLQLFGTNSIVGRSLVIHRNDATSSRWVCVNIEPQYPVITAEALFLHPVIGRVLFMQERGRPELDTSVFARLDYIDETPDTRNHKWMVGKMGPGSLVLDEPPSCESTVYNPESLWQNKDDSQYSMLCMGNSATCITGDLSGKLGLLDIGYQSTTEDEAKKWFATDTYLPLSSPHSIIRQPIVIRNVENSQILACATIQPVHPVALVAQLTSGTVTGTVRFSQEPGFGSKQTTVKRSLKGFTDGQR</sequence>
<evidence type="ECO:0000313" key="3">
    <source>
        <dbReference type="EMBL" id="RUS91560.1"/>
    </source>
</evidence>
<dbReference type="GO" id="GO:0006801">
    <property type="term" value="P:superoxide metabolic process"/>
    <property type="evidence" value="ECO:0007669"/>
    <property type="project" value="InterPro"/>
</dbReference>
<dbReference type="AlphaFoldDB" id="A0A3S1AGP7"/>